<dbReference type="Pfam" id="PF03061">
    <property type="entry name" value="4HBT"/>
    <property type="match status" value="1"/>
</dbReference>
<comment type="similarity">
    <text evidence="1">Belongs to the acyl coenzyme A hydrolase family.</text>
</comment>
<dbReference type="InterPro" id="IPR029069">
    <property type="entry name" value="HotDog_dom_sf"/>
</dbReference>
<keyword evidence="2 3" id="KW-0378">Hydrolase</keyword>
<dbReference type="EMBL" id="QHKO01000001">
    <property type="protein sequence ID" value="RAL25544.1"/>
    <property type="molecule type" value="Genomic_DNA"/>
</dbReference>
<evidence type="ECO:0000313" key="7">
    <source>
        <dbReference type="Proteomes" id="UP000249169"/>
    </source>
</evidence>
<feature type="compositionally biased region" description="Basic and acidic residues" evidence="4">
    <location>
        <begin position="122"/>
        <end position="134"/>
    </location>
</feature>
<dbReference type="InterPro" id="IPR040170">
    <property type="entry name" value="Cytosol_ACT"/>
</dbReference>
<evidence type="ECO:0000256" key="3">
    <source>
        <dbReference type="PROSITE-ProRule" id="PRU01106"/>
    </source>
</evidence>
<feature type="compositionally biased region" description="Basic residues" evidence="4">
    <location>
        <begin position="135"/>
        <end position="145"/>
    </location>
</feature>
<comment type="caution">
    <text evidence="6">The sequence shown here is derived from an EMBL/GenBank/DDBJ whole genome shotgun (WGS) entry which is preliminary data.</text>
</comment>
<feature type="region of interest" description="Disordered" evidence="4">
    <location>
        <begin position="113"/>
        <end position="145"/>
    </location>
</feature>
<evidence type="ECO:0000313" key="6">
    <source>
        <dbReference type="EMBL" id="RAL25544.1"/>
    </source>
</evidence>
<dbReference type="PANTHER" id="PTHR11049">
    <property type="entry name" value="ACYL COENZYME A THIOESTER HYDROLASE"/>
    <property type="match status" value="1"/>
</dbReference>
<dbReference type="CDD" id="cd03442">
    <property type="entry name" value="BFIT_BACH"/>
    <property type="match status" value="1"/>
</dbReference>
<dbReference type="Proteomes" id="UP000249169">
    <property type="component" value="Unassembled WGS sequence"/>
</dbReference>
<gene>
    <name evidence="6" type="ORF">DL240_02705</name>
</gene>
<evidence type="ECO:0000256" key="1">
    <source>
        <dbReference type="ARBA" id="ARBA00010458"/>
    </source>
</evidence>
<evidence type="ECO:0000256" key="2">
    <source>
        <dbReference type="ARBA" id="ARBA00022801"/>
    </source>
</evidence>
<sequence length="145" mass="16494">MTSLMTPDLVNFSGKVHGGALLKLLDQVAYSCAARYCGHYVVTLLLDDALFRAPVHVGELVTFRARVNWVGRTSIEVGVRVESEDHHTRAIRHVLSCFFVMIAMDDQGTPVEVTPFDPEDPTDQRRWAAAEERRRVRRSRTRRNT</sequence>
<dbReference type="PROSITE" id="PS51770">
    <property type="entry name" value="HOTDOG_ACOT"/>
    <property type="match status" value="1"/>
</dbReference>
<reference evidence="6 7" key="1">
    <citation type="submission" date="2018-05" db="EMBL/GenBank/DDBJ databases">
        <title>Lujinxingia marina gen. nov. sp. nov., a new facultative anaerobic member of the class Deltaproteobacteria, and proposal of Lujinxingaceae fam. nov.</title>
        <authorList>
            <person name="Li C.-M."/>
        </authorList>
    </citation>
    <scope>NUCLEOTIDE SEQUENCE [LARGE SCALE GENOMIC DNA]</scope>
    <source>
        <strain evidence="6 7">B210</strain>
    </source>
</reference>
<dbReference type="GO" id="GO:0006637">
    <property type="term" value="P:acyl-CoA metabolic process"/>
    <property type="evidence" value="ECO:0007669"/>
    <property type="project" value="TreeGrafter"/>
</dbReference>
<name>A0A328CCB1_9DELT</name>
<dbReference type="AlphaFoldDB" id="A0A328CCB1"/>
<dbReference type="SUPFAM" id="SSF54637">
    <property type="entry name" value="Thioesterase/thiol ester dehydrase-isomerase"/>
    <property type="match status" value="1"/>
</dbReference>
<dbReference type="InterPro" id="IPR033120">
    <property type="entry name" value="HOTDOG_ACOT"/>
</dbReference>
<evidence type="ECO:0000259" key="5">
    <source>
        <dbReference type="PROSITE" id="PS51770"/>
    </source>
</evidence>
<feature type="domain" description="HotDog ACOT-type" evidence="5">
    <location>
        <begin position="1"/>
        <end position="107"/>
    </location>
</feature>
<dbReference type="Gene3D" id="3.10.129.10">
    <property type="entry name" value="Hotdog Thioesterase"/>
    <property type="match status" value="1"/>
</dbReference>
<dbReference type="InterPro" id="IPR006683">
    <property type="entry name" value="Thioestr_dom"/>
</dbReference>
<dbReference type="GO" id="GO:0005829">
    <property type="term" value="C:cytosol"/>
    <property type="evidence" value="ECO:0007669"/>
    <property type="project" value="TreeGrafter"/>
</dbReference>
<dbReference type="PANTHER" id="PTHR11049:SF16">
    <property type="entry name" value="PROTEIN VDLD"/>
    <property type="match status" value="1"/>
</dbReference>
<dbReference type="OrthoDB" id="9809430at2"/>
<accession>A0A328CCB1</accession>
<evidence type="ECO:0000256" key="4">
    <source>
        <dbReference type="SAM" id="MobiDB-lite"/>
    </source>
</evidence>
<dbReference type="GO" id="GO:0052816">
    <property type="term" value="F:long-chain fatty acyl-CoA hydrolase activity"/>
    <property type="evidence" value="ECO:0007669"/>
    <property type="project" value="TreeGrafter"/>
</dbReference>
<proteinExistence type="inferred from homology"/>
<keyword evidence="7" id="KW-1185">Reference proteome</keyword>
<protein>
    <submittedName>
        <fullName evidence="6">Acyl-CoA thioesterase</fullName>
    </submittedName>
</protein>
<organism evidence="6 7">
    <name type="scientific">Lujinxingia litoralis</name>
    <dbReference type="NCBI Taxonomy" id="2211119"/>
    <lineage>
        <taxon>Bacteria</taxon>
        <taxon>Deltaproteobacteria</taxon>
        <taxon>Bradymonadales</taxon>
        <taxon>Lujinxingiaceae</taxon>
        <taxon>Lujinxingia</taxon>
    </lineage>
</organism>